<name>A0ABT1ERL7_9PROT</name>
<dbReference type="Proteomes" id="UP001523543">
    <property type="component" value="Unassembled WGS sequence"/>
</dbReference>
<proteinExistence type="predicted"/>
<sequence length="79" mass="8725">MTDALVKITTLRAQRDQLLAHAKDLDASTEQCAATNNTEGASAWRRLANLARSEAHWLNFRATALSDSINTLEEPRKCA</sequence>
<gene>
    <name evidence="1" type="ORF">NKW54_08625</name>
</gene>
<keyword evidence="2" id="KW-1185">Reference proteome</keyword>
<accession>A0ABT1ERL7</accession>
<dbReference type="RefSeq" id="WP_253550253.1">
    <property type="nucleotide sequence ID" value="NZ_JAMYZR010000009.1"/>
</dbReference>
<evidence type="ECO:0008006" key="3">
    <source>
        <dbReference type="Google" id="ProtNLM"/>
    </source>
</evidence>
<evidence type="ECO:0000313" key="1">
    <source>
        <dbReference type="EMBL" id="MCP1246003.1"/>
    </source>
</evidence>
<comment type="caution">
    <text evidence="1">The sequence shown here is derived from an EMBL/GenBank/DDBJ whole genome shotgun (WGS) entry which is preliminary data.</text>
</comment>
<reference evidence="1 2" key="1">
    <citation type="submission" date="2022-06" db="EMBL/GenBank/DDBJ databases">
        <title>Acetobacer genomes from food samples.</title>
        <authorList>
            <person name="Sombolestani A."/>
        </authorList>
    </citation>
    <scope>NUCLEOTIDE SEQUENCE [LARGE SCALE GENOMIC DNA]</scope>
    <source>
        <strain evidence="1 2">R-83281</strain>
    </source>
</reference>
<organism evidence="1 2">
    <name type="scientific">Acetobacter cerevisiae</name>
    <dbReference type="NCBI Taxonomy" id="178900"/>
    <lineage>
        <taxon>Bacteria</taxon>
        <taxon>Pseudomonadati</taxon>
        <taxon>Pseudomonadota</taxon>
        <taxon>Alphaproteobacteria</taxon>
        <taxon>Acetobacterales</taxon>
        <taxon>Acetobacteraceae</taxon>
        <taxon>Acetobacter</taxon>
    </lineage>
</organism>
<evidence type="ECO:0000313" key="2">
    <source>
        <dbReference type="Proteomes" id="UP001523543"/>
    </source>
</evidence>
<dbReference type="EMBL" id="JAMYZR010000009">
    <property type="protein sequence ID" value="MCP1246003.1"/>
    <property type="molecule type" value="Genomic_DNA"/>
</dbReference>
<protein>
    <recommendedName>
        <fullName evidence="3">Lysozyme inhibitor LprI N-terminal domain-containing protein</fullName>
    </recommendedName>
</protein>